<accession>A0ABT7LJW6</accession>
<sequence>MHVTATSLAELLQQVLDGEAPIDAVLERDENFEGALAGCFHGLQHFAADMDIREKDAGFREMQEGEMRKLIALLRFGANRAALEKIHFLGVSSGRAFDAVER</sequence>
<comment type="caution">
    <text evidence="1">The sequence shown here is derived from an EMBL/GenBank/DDBJ whole genome shotgun (WGS) entry which is preliminary data.</text>
</comment>
<keyword evidence="2" id="KW-1185">Reference proteome</keyword>
<proteinExistence type="predicted"/>
<protein>
    <submittedName>
        <fullName evidence="1">Uncharacterized protein</fullName>
    </submittedName>
</protein>
<reference evidence="1 2" key="1">
    <citation type="submission" date="2023-06" db="EMBL/GenBank/DDBJ databases">
        <title>Pelomonas sp. APW6 16S ribosomal RNA gene genome sequencing and assembly.</title>
        <authorList>
            <person name="Woo H."/>
        </authorList>
    </citation>
    <scope>NUCLEOTIDE SEQUENCE [LARGE SCALE GENOMIC DNA]</scope>
    <source>
        <strain evidence="1 2">APW6</strain>
    </source>
</reference>
<dbReference type="RefSeq" id="WP_285983247.1">
    <property type="nucleotide sequence ID" value="NZ_JASVDS010000004.1"/>
</dbReference>
<organism evidence="1 2">
    <name type="scientific">Roseateles subflavus</name>
    <dbReference type="NCBI Taxonomy" id="3053353"/>
    <lineage>
        <taxon>Bacteria</taxon>
        <taxon>Pseudomonadati</taxon>
        <taxon>Pseudomonadota</taxon>
        <taxon>Betaproteobacteria</taxon>
        <taxon>Burkholderiales</taxon>
        <taxon>Sphaerotilaceae</taxon>
        <taxon>Roseateles</taxon>
    </lineage>
</organism>
<name>A0ABT7LJW6_9BURK</name>
<evidence type="ECO:0000313" key="1">
    <source>
        <dbReference type="EMBL" id="MDL5033154.1"/>
    </source>
</evidence>
<gene>
    <name evidence="1" type="ORF">QRD43_14665</name>
</gene>
<dbReference type="Proteomes" id="UP001238603">
    <property type="component" value="Unassembled WGS sequence"/>
</dbReference>
<dbReference type="EMBL" id="JASVDS010000004">
    <property type="protein sequence ID" value="MDL5033154.1"/>
    <property type="molecule type" value="Genomic_DNA"/>
</dbReference>
<evidence type="ECO:0000313" key="2">
    <source>
        <dbReference type="Proteomes" id="UP001238603"/>
    </source>
</evidence>